<name>C6LHM8_9FIRM</name>
<dbReference type="AlphaFoldDB" id="C6LHM8"/>
<sequence length="39" mass="4564">MHSFSNYILQDSPAKYNHNFILCGCGIYIQANFIFKFFA</sequence>
<proteinExistence type="predicted"/>
<evidence type="ECO:0000313" key="1">
    <source>
        <dbReference type="EMBL" id="EET59768.1"/>
    </source>
</evidence>
<keyword evidence="2" id="KW-1185">Reference proteome</keyword>
<dbReference type="Proteomes" id="UP000005561">
    <property type="component" value="Unassembled WGS sequence"/>
</dbReference>
<protein>
    <submittedName>
        <fullName evidence="1">Uncharacterized protein</fullName>
    </submittedName>
</protein>
<reference evidence="1" key="1">
    <citation type="submission" date="2009-07" db="EMBL/GenBank/DDBJ databases">
        <authorList>
            <person name="Weinstock G."/>
            <person name="Sodergren E."/>
            <person name="Clifton S."/>
            <person name="Fulton L."/>
            <person name="Fulton B."/>
            <person name="Courtney L."/>
            <person name="Fronick C."/>
            <person name="Harrison M."/>
            <person name="Strong C."/>
            <person name="Farmer C."/>
            <person name="Delahaunty K."/>
            <person name="Markovic C."/>
            <person name="Hall O."/>
            <person name="Minx P."/>
            <person name="Tomlinson C."/>
            <person name="Mitreva M."/>
            <person name="Nelson J."/>
            <person name="Hou S."/>
            <person name="Wollam A."/>
            <person name="Pepin K.H."/>
            <person name="Johnson M."/>
            <person name="Bhonagiri V."/>
            <person name="Nash W.E."/>
            <person name="Warren W."/>
            <person name="Chinwalla A."/>
            <person name="Mardis E.R."/>
            <person name="Wilson R.K."/>
        </authorList>
    </citation>
    <scope>NUCLEOTIDE SEQUENCE [LARGE SCALE GENOMIC DNA]</scope>
    <source>
        <strain evidence="1">DSM 14469</strain>
    </source>
</reference>
<evidence type="ECO:0000313" key="2">
    <source>
        <dbReference type="Proteomes" id="UP000005561"/>
    </source>
</evidence>
<accession>C6LHM8</accession>
<comment type="caution">
    <text evidence="1">The sequence shown here is derived from an EMBL/GenBank/DDBJ whole genome shotgun (WGS) entry which is preliminary data.</text>
</comment>
<organism evidence="1 2">
    <name type="scientific">Marvinbryantia formatexigens DSM 14469</name>
    <dbReference type="NCBI Taxonomy" id="478749"/>
    <lineage>
        <taxon>Bacteria</taxon>
        <taxon>Bacillati</taxon>
        <taxon>Bacillota</taxon>
        <taxon>Clostridia</taxon>
        <taxon>Lachnospirales</taxon>
        <taxon>Lachnospiraceae</taxon>
        <taxon>Marvinbryantia</taxon>
    </lineage>
</organism>
<gene>
    <name evidence="1" type="ORF">BRYFOR_08140</name>
</gene>
<dbReference type="EMBL" id="ACCL02000015">
    <property type="protein sequence ID" value="EET59768.1"/>
    <property type="molecule type" value="Genomic_DNA"/>
</dbReference>